<dbReference type="SUPFAM" id="SSF48403">
    <property type="entry name" value="Ankyrin repeat"/>
    <property type="match status" value="1"/>
</dbReference>
<accession>A0A0F6SRN8</accession>
<evidence type="ECO:0000313" key="1">
    <source>
        <dbReference type="EMBL" id="AKF28284.1"/>
    </source>
</evidence>
<dbReference type="AlphaFoldDB" id="A0A0F6SRN8"/>
<evidence type="ECO:0000313" key="2">
    <source>
        <dbReference type="Proteomes" id="UP000034037"/>
    </source>
</evidence>
<organism evidence="1 2">
    <name type="scientific">[Brevibacterium] flavum</name>
    <dbReference type="NCBI Taxonomy" id="92706"/>
    <lineage>
        <taxon>Bacteria</taxon>
        <taxon>Bacillati</taxon>
        <taxon>Actinomycetota</taxon>
        <taxon>Actinomycetes</taxon>
        <taxon>Mycobacteriales</taxon>
        <taxon>Corynebacteriaceae</taxon>
        <taxon>Corynebacterium</taxon>
    </lineage>
</organism>
<protein>
    <submittedName>
        <fullName evidence="1">Ankyrin</fullName>
    </submittedName>
</protein>
<proteinExistence type="predicted"/>
<sequence length="215" mass="23923">MNSHWSGITDPEKLHSGFVDLVDQLADQSRDGNWDAVLQLLGTHANLSPNQWRIGGTSWFTPLHQAAWLGAPVEVVDELINQGAWCSLRNADGDRAIDIARSRGHSHLLDALHVRDLNEPEREKFQAWDQHLADLIVQRTKSLGPVSFRPVPTEVITLEELESLWFGYPGMYGGFLISIHRGRLFIESWSRVVGGSGQAHVITKGGCVLVEEGFV</sequence>
<dbReference type="RefSeq" id="WP_040072933.1">
    <property type="nucleotide sequence ID" value="NZ_CP011309.1"/>
</dbReference>
<dbReference type="Pfam" id="PF00023">
    <property type="entry name" value="Ank"/>
    <property type="match status" value="1"/>
</dbReference>
<gene>
    <name evidence="1" type="ORF">YH66_12415</name>
</gene>
<keyword evidence="2" id="KW-1185">Reference proteome</keyword>
<dbReference type="HOGENOM" id="CLU_086435_0_0_11"/>
<dbReference type="Gene3D" id="1.25.40.20">
    <property type="entry name" value="Ankyrin repeat-containing domain"/>
    <property type="match status" value="1"/>
</dbReference>
<dbReference type="Proteomes" id="UP000034037">
    <property type="component" value="Chromosome"/>
</dbReference>
<dbReference type="EMBL" id="CP011309">
    <property type="protein sequence ID" value="AKF28284.1"/>
    <property type="molecule type" value="Genomic_DNA"/>
</dbReference>
<dbReference type="InterPro" id="IPR002110">
    <property type="entry name" value="Ankyrin_rpt"/>
</dbReference>
<dbReference type="InterPro" id="IPR036770">
    <property type="entry name" value="Ankyrin_rpt-contain_sf"/>
</dbReference>
<dbReference type="PATRIC" id="fig|92706.3.peg.2598"/>
<name>A0A0F6SRN8_9CORY</name>
<reference evidence="1 2" key="1">
    <citation type="submission" date="2015-04" db="EMBL/GenBank/DDBJ databases">
        <title>Complete Genome Sequence of Brevibacterium flavum ATCC 15168.</title>
        <authorList>
            <person name="Ahn J."/>
            <person name="Park G."/>
            <person name="Jeon W."/>
            <person name="Jang Y."/>
            <person name="Jang M."/>
            <person name="Lee H."/>
            <person name="Lee H."/>
        </authorList>
    </citation>
    <scope>NUCLEOTIDE SEQUENCE [LARGE SCALE GENOMIC DNA]</scope>
    <source>
        <strain evidence="1 2">ATCC 15168</strain>
    </source>
</reference>